<name>A0A1I7XD87_HETBA</name>
<protein>
    <submittedName>
        <fullName evidence="2">HTH_38 domain-containing protein</fullName>
    </submittedName>
</protein>
<proteinExistence type="predicted"/>
<dbReference type="Proteomes" id="UP000095283">
    <property type="component" value="Unplaced"/>
</dbReference>
<dbReference type="AlphaFoldDB" id="A0A1I7XD87"/>
<organism evidence="1 2">
    <name type="scientific">Heterorhabditis bacteriophora</name>
    <name type="common">Entomopathogenic nematode worm</name>
    <dbReference type="NCBI Taxonomy" id="37862"/>
    <lineage>
        <taxon>Eukaryota</taxon>
        <taxon>Metazoa</taxon>
        <taxon>Ecdysozoa</taxon>
        <taxon>Nematoda</taxon>
        <taxon>Chromadorea</taxon>
        <taxon>Rhabditida</taxon>
        <taxon>Rhabditina</taxon>
        <taxon>Rhabditomorpha</taxon>
        <taxon>Strongyloidea</taxon>
        <taxon>Heterorhabditidae</taxon>
        <taxon>Heterorhabditis</taxon>
    </lineage>
</organism>
<dbReference type="Gene3D" id="1.10.10.60">
    <property type="entry name" value="Homeodomain-like"/>
    <property type="match status" value="1"/>
</dbReference>
<sequence length="97" mass="11108">MRHALKPSQHERSQIKALSTAGFRVKRIADVLKRSRRPIMNFLRLQEEFGTNKTSNSATSIVGIPRSCGIDVSESAVWRMLDKCLNMVRPWMKSVHN</sequence>
<accession>A0A1I7XD87</accession>
<dbReference type="WBParaSite" id="Hba_15660">
    <property type="protein sequence ID" value="Hba_15660"/>
    <property type="gene ID" value="Hba_15660"/>
</dbReference>
<dbReference type="InterPro" id="IPR036388">
    <property type="entry name" value="WH-like_DNA-bd_sf"/>
</dbReference>
<keyword evidence="1" id="KW-1185">Reference proteome</keyword>
<evidence type="ECO:0000313" key="2">
    <source>
        <dbReference type="WBParaSite" id="Hba_15660"/>
    </source>
</evidence>
<dbReference type="Gene3D" id="1.10.10.10">
    <property type="entry name" value="Winged helix-like DNA-binding domain superfamily/Winged helix DNA-binding domain"/>
    <property type="match status" value="1"/>
</dbReference>
<reference evidence="2" key="1">
    <citation type="submission" date="2016-11" db="UniProtKB">
        <authorList>
            <consortium name="WormBaseParasite"/>
        </authorList>
    </citation>
    <scope>IDENTIFICATION</scope>
</reference>
<evidence type="ECO:0000313" key="1">
    <source>
        <dbReference type="Proteomes" id="UP000095283"/>
    </source>
</evidence>